<dbReference type="PANTHER" id="PTHR43289">
    <property type="entry name" value="MITOGEN-ACTIVATED PROTEIN KINASE KINASE KINASE 20-RELATED"/>
    <property type="match status" value="1"/>
</dbReference>
<sequence>MQNAVENGVCRICGSIAEAGQPVPYALPYGTVLHGCYLLGAVLGAGGFGITYIALRLPEGRRVAIKEYFPVEAAFRETGDTVVVSSAGGAEAFRRGREQFLKEAQTIYGLRGYPGIVSVEKLFEENNTAYFCMEFLDGQDLKHRVAQAGGRLSAAEAMQTFSPVLDALDYIHKREVIHRDVSPDNIFLCRNGGVKLIDFGAAYARSRDDLSKIQLIVKQGYAPVEQYYQDGNVGPWSDLYALASTMYFCLTGTVPQNALQRAQKDELMPPTRLGAAIPASVEAAILKGMSVERGGRFSSAAEMKLRLLASAGETRAISGETAPAKSLLLLLRQGTDQIKGAFQRKTSAERSASRAVNPQAQMGIFCASGVYVGNTFPLTDEPLLLGRDSSRCGVVFPPDASGVSRVHCEIRANAAARCIVVRDVGSRYGTQIVEGTLLREGQEQMLPVGAGFLIGKEYFTVVLVEHGQS</sequence>
<feature type="domain" description="FHA" evidence="6">
    <location>
        <begin position="383"/>
        <end position="437"/>
    </location>
</feature>
<dbReference type="GO" id="GO:0005524">
    <property type="term" value="F:ATP binding"/>
    <property type="evidence" value="ECO:0007669"/>
    <property type="project" value="UniProtKB-KW"/>
</dbReference>
<dbReference type="CDD" id="cd00060">
    <property type="entry name" value="FHA"/>
    <property type="match status" value="1"/>
</dbReference>
<keyword evidence="5" id="KW-1133">Transmembrane helix</keyword>
<name>A0A644XI64_9ZZZZ</name>
<comment type="caution">
    <text evidence="8">The sequence shown here is derived from an EMBL/GenBank/DDBJ whole genome shotgun (WGS) entry which is preliminary data.</text>
</comment>
<evidence type="ECO:0000256" key="4">
    <source>
        <dbReference type="ARBA" id="ARBA00022840"/>
    </source>
</evidence>
<dbReference type="InterPro" id="IPR008984">
    <property type="entry name" value="SMAD_FHA_dom_sf"/>
</dbReference>
<keyword evidence="1 8" id="KW-0808">Transferase</keyword>
<evidence type="ECO:0000256" key="2">
    <source>
        <dbReference type="ARBA" id="ARBA00022741"/>
    </source>
</evidence>
<dbReference type="SUPFAM" id="SSF49879">
    <property type="entry name" value="SMAD/FHA domain"/>
    <property type="match status" value="1"/>
</dbReference>
<dbReference type="AlphaFoldDB" id="A0A644XI64"/>
<feature type="transmembrane region" description="Helical" evidence="5">
    <location>
        <begin position="32"/>
        <end position="55"/>
    </location>
</feature>
<dbReference type="InterPro" id="IPR017441">
    <property type="entry name" value="Protein_kinase_ATP_BS"/>
</dbReference>
<dbReference type="GO" id="GO:0004674">
    <property type="term" value="F:protein serine/threonine kinase activity"/>
    <property type="evidence" value="ECO:0007669"/>
    <property type="project" value="UniProtKB-EC"/>
</dbReference>
<feature type="domain" description="Protein kinase" evidence="7">
    <location>
        <begin position="37"/>
        <end position="308"/>
    </location>
</feature>
<dbReference type="InterPro" id="IPR008266">
    <property type="entry name" value="Tyr_kinase_AS"/>
</dbReference>
<gene>
    <name evidence="8" type="primary">pknD_13</name>
    <name evidence="8" type="ORF">SDC9_62141</name>
</gene>
<evidence type="ECO:0000256" key="5">
    <source>
        <dbReference type="SAM" id="Phobius"/>
    </source>
</evidence>
<evidence type="ECO:0000256" key="1">
    <source>
        <dbReference type="ARBA" id="ARBA00022679"/>
    </source>
</evidence>
<dbReference type="Gene3D" id="2.60.200.20">
    <property type="match status" value="1"/>
</dbReference>
<evidence type="ECO:0000259" key="6">
    <source>
        <dbReference type="PROSITE" id="PS50006"/>
    </source>
</evidence>
<dbReference type="PROSITE" id="PS50011">
    <property type="entry name" value="PROTEIN_KINASE_DOM"/>
    <property type="match status" value="1"/>
</dbReference>
<evidence type="ECO:0000313" key="8">
    <source>
        <dbReference type="EMBL" id="MPM15769.1"/>
    </source>
</evidence>
<keyword evidence="5" id="KW-0812">Transmembrane</keyword>
<organism evidence="8">
    <name type="scientific">bioreactor metagenome</name>
    <dbReference type="NCBI Taxonomy" id="1076179"/>
    <lineage>
        <taxon>unclassified sequences</taxon>
        <taxon>metagenomes</taxon>
        <taxon>ecological metagenomes</taxon>
    </lineage>
</organism>
<dbReference type="Gene3D" id="1.10.510.10">
    <property type="entry name" value="Transferase(Phosphotransferase) domain 1"/>
    <property type="match status" value="1"/>
</dbReference>
<dbReference type="PROSITE" id="PS00107">
    <property type="entry name" value="PROTEIN_KINASE_ATP"/>
    <property type="match status" value="1"/>
</dbReference>
<dbReference type="PROSITE" id="PS50006">
    <property type="entry name" value="FHA_DOMAIN"/>
    <property type="match status" value="1"/>
</dbReference>
<reference evidence="8" key="1">
    <citation type="submission" date="2019-08" db="EMBL/GenBank/DDBJ databases">
        <authorList>
            <person name="Kucharzyk K."/>
            <person name="Murdoch R.W."/>
            <person name="Higgins S."/>
            <person name="Loffler F."/>
        </authorList>
    </citation>
    <scope>NUCLEOTIDE SEQUENCE</scope>
</reference>
<dbReference type="Pfam" id="PF00498">
    <property type="entry name" value="FHA"/>
    <property type="match status" value="1"/>
</dbReference>
<dbReference type="InterPro" id="IPR000719">
    <property type="entry name" value="Prot_kinase_dom"/>
</dbReference>
<dbReference type="CDD" id="cd14014">
    <property type="entry name" value="STKc_PknB_like"/>
    <property type="match status" value="1"/>
</dbReference>
<protein>
    <submittedName>
        <fullName evidence="8">Serine/threonine-protein kinase PknD</fullName>
        <ecNumber evidence="8">2.7.11.1</ecNumber>
    </submittedName>
</protein>
<dbReference type="PROSITE" id="PS00109">
    <property type="entry name" value="PROTEIN_KINASE_TYR"/>
    <property type="match status" value="1"/>
</dbReference>
<accession>A0A644XI64</accession>
<dbReference type="InterPro" id="IPR011009">
    <property type="entry name" value="Kinase-like_dom_sf"/>
</dbReference>
<dbReference type="Gene3D" id="3.30.200.20">
    <property type="entry name" value="Phosphorylase Kinase, domain 1"/>
    <property type="match status" value="1"/>
</dbReference>
<proteinExistence type="predicted"/>
<dbReference type="PANTHER" id="PTHR43289:SF34">
    <property type="entry name" value="SERINE_THREONINE-PROTEIN KINASE YBDM-RELATED"/>
    <property type="match status" value="1"/>
</dbReference>
<dbReference type="EC" id="2.7.11.1" evidence="8"/>
<evidence type="ECO:0000256" key="3">
    <source>
        <dbReference type="ARBA" id="ARBA00022777"/>
    </source>
</evidence>
<keyword evidence="5" id="KW-0472">Membrane</keyword>
<keyword evidence="2" id="KW-0547">Nucleotide-binding</keyword>
<keyword evidence="4" id="KW-0067">ATP-binding</keyword>
<dbReference type="SUPFAM" id="SSF56112">
    <property type="entry name" value="Protein kinase-like (PK-like)"/>
    <property type="match status" value="1"/>
</dbReference>
<dbReference type="InterPro" id="IPR000253">
    <property type="entry name" value="FHA_dom"/>
</dbReference>
<dbReference type="Pfam" id="PF00069">
    <property type="entry name" value="Pkinase"/>
    <property type="match status" value="1"/>
</dbReference>
<dbReference type="EMBL" id="VSSQ01002496">
    <property type="protein sequence ID" value="MPM15769.1"/>
    <property type="molecule type" value="Genomic_DNA"/>
</dbReference>
<evidence type="ECO:0000259" key="7">
    <source>
        <dbReference type="PROSITE" id="PS50011"/>
    </source>
</evidence>
<keyword evidence="3 8" id="KW-0418">Kinase</keyword>
<dbReference type="SMART" id="SM00240">
    <property type="entry name" value="FHA"/>
    <property type="match status" value="1"/>
</dbReference>